<keyword evidence="6" id="KW-1185">Reference proteome</keyword>
<evidence type="ECO:0000259" key="4">
    <source>
        <dbReference type="SMART" id="SM00563"/>
    </source>
</evidence>
<dbReference type="PANTHER" id="PTHR10434">
    <property type="entry name" value="1-ACYL-SN-GLYCEROL-3-PHOSPHATE ACYLTRANSFERASE"/>
    <property type="match status" value="1"/>
</dbReference>
<dbReference type="InterPro" id="IPR002123">
    <property type="entry name" value="Plipid/glycerol_acylTrfase"/>
</dbReference>
<keyword evidence="3 5" id="KW-0012">Acyltransferase</keyword>
<comment type="caution">
    <text evidence="5">The sequence shown here is derived from an EMBL/GenBank/DDBJ whole genome shotgun (WGS) entry which is preliminary data.</text>
</comment>
<organism evidence="5 6">
    <name type="scientific">Algivirga pacifica</name>
    <dbReference type="NCBI Taxonomy" id="1162670"/>
    <lineage>
        <taxon>Bacteria</taxon>
        <taxon>Pseudomonadati</taxon>
        <taxon>Bacteroidota</taxon>
        <taxon>Cytophagia</taxon>
        <taxon>Cytophagales</taxon>
        <taxon>Flammeovirgaceae</taxon>
        <taxon>Algivirga</taxon>
    </lineage>
</organism>
<dbReference type="SMART" id="SM00563">
    <property type="entry name" value="PlsC"/>
    <property type="match status" value="1"/>
</dbReference>
<evidence type="ECO:0000313" key="6">
    <source>
        <dbReference type="Proteomes" id="UP001500298"/>
    </source>
</evidence>
<evidence type="ECO:0000313" key="5">
    <source>
        <dbReference type="EMBL" id="GAA4821944.1"/>
    </source>
</evidence>
<dbReference type="GO" id="GO:0016746">
    <property type="term" value="F:acyltransferase activity"/>
    <property type="evidence" value="ECO:0007669"/>
    <property type="project" value="UniProtKB-KW"/>
</dbReference>
<sequence>MNVHEEVDLEQVKRSVALAAPHTTNWDLVFAVEGCRQVGVKLRFAIKREWMRFPLNIAIRPMGGIGIDRRPKDGRTKKLSMVEAMANLFKTRDELVVMVPPEGTRSKVEQWRTGFYYTALEAGVPITLCYLDFKHKVAGIGKVLHPTGDVEKDMREIMDFYKQYGQYPKFPEMFSLDQRYI</sequence>
<dbReference type="Proteomes" id="UP001500298">
    <property type="component" value="Unassembled WGS sequence"/>
</dbReference>
<dbReference type="PANTHER" id="PTHR10434:SF9">
    <property type="entry name" value="PHOSPHOLIPID_GLYCEROL ACYLTRANSFERASE DOMAIN-CONTAINING PROTEIN"/>
    <property type="match status" value="1"/>
</dbReference>
<dbReference type="EMBL" id="BAABJX010000005">
    <property type="protein sequence ID" value="GAA4821944.1"/>
    <property type="molecule type" value="Genomic_DNA"/>
</dbReference>
<comment type="pathway">
    <text evidence="1">Lipid metabolism.</text>
</comment>
<evidence type="ECO:0000256" key="3">
    <source>
        <dbReference type="ARBA" id="ARBA00023315"/>
    </source>
</evidence>
<feature type="domain" description="Phospholipid/glycerol acyltransferase" evidence="4">
    <location>
        <begin position="16"/>
        <end position="134"/>
    </location>
</feature>
<accession>A0ABP9D1E1</accession>
<dbReference type="Pfam" id="PF01553">
    <property type="entry name" value="Acyltransferase"/>
    <property type="match status" value="1"/>
</dbReference>
<protein>
    <submittedName>
        <fullName evidence="5">Lysophospholipid acyltransferase family protein</fullName>
    </submittedName>
</protein>
<gene>
    <name evidence="5" type="ORF">GCM10023331_02890</name>
</gene>
<keyword evidence="2" id="KW-0808">Transferase</keyword>
<evidence type="ECO:0000256" key="1">
    <source>
        <dbReference type="ARBA" id="ARBA00005189"/>
    </source>
</evidence>
<proteinExistence type="predicted"/>
<evidence type="ECO:0000256" key="2">
    <source>
        <dbReference type="ARBA" id="ARBA00022679"/>
    </source>
</evidence>
<name>A0ABP9D1E1_9BACT</name>
<dbReference type="SUPFAM" id="SSF69593">
    <property type="entry name" value="Glycerol-3-phosphate (1)-acyltransferase"/>
    <property type="match status" value="1"/>
</dbReference>
<reference evidence="6" key="1">
    <citation type="journal article" date="2019" name="Int. J. Syst. Evol. Microbiol.">
        <title>The Global Catalogue of Microorganisms (GCM) 10K type strain sequencing project: providing services to taxonomists for standard genome sequencing and annotation.</title>
        <authorList>
            <consortium name="The Broad Institute Genomics Platform"/>
            <consortium name="The Broad Institute Genome Sequencing Center for Infectious Disease"/>
            <person name="Wu L."/>
            <person name="Ma J."/>
        </authorList>
    </citation>
    <scope>NUCLEOTIDE SEQUENCE [LARGE SCALE GENOMIC DNA]</scope>
    <source>
        <strain evidence="6">JCM 18326</strain>
    </source>
</reference>